<sequence>MTATLENTRVKLSPLTLNNYHHLIEIAKEPKLVQYSPSKIDTPEDLKLYVKTALEAQKNKTAIPFIIYDKEKQMYAGCTRFGLINWNNKVLHIGWTWMGKTFQGTGLNGEMKFLMLQYAFENLKFDKVEFRVDERNMRSRKAVEKLGATLEGILRKDTLMLDGFKRSTCCYGILREEWDTFKHTIFAGFKPFT</sequence>
<dbReference type="Pfam" id="PF13302">
    <property type="entry name" value="Acetyltransf_3"/>
    <property type="match status" value="1"/>
</dbReference>
<dbReference type="Gene3D" id="3.40.630.30">
    <property type="match status" value="1"/>
</dbReference>
<dbReference type="AlphaFoldDB" id="A0A923KMJ2"/>
<dbReference type="PANTHER" id="PTHR43610">
    <property type="entry name" value="BLL6696 PROTEIN"/>
    <property type="match status" value="1"/>
</dbReference>
<organism evidence="2 3">
    <name type="scientific">Hyunsoonleella aquatilis</name>
    <dbReference type="NCBI Taxonomy" id="2762758"/>
    <lineage>
        <taxon>Bacteria</taxon>
        <taxon>Pseudomonadati</taxon>
        <taxon>Bacteroidota</taxon>
        <taxon>Flavobacteriia</taxon>
        <taxon>Flavobacteriales</taxon>
        <taxon>Flavobacteriaceae</taxon>
    </lineage>
</organism>
<dbReference type="EMBL" id="JACNMF010000004">
    <property type="protein sequence ID" value="MBC3759125.1"/>
    <property type="molecule type" value="Genomic_DNA"/>
</dbReference>
<comment type="caution">
    <text evidence="2">The sequence shown here is derived from an EMBL/GenBank/DDBJ whole genome shotgun (WGS) entry which is preliminary data.</text>
</comment>
<dbReference type="InterPro" id="IPR016181">
    <property type="entry name" value="Acyl_CoA_acyltransferase"/>
</dbReference>
<evidence type="ECO:0000313" key="3">
    <source>
        <dbReference type="Proteomes" id="UP000656244"/>
    </source>
</evidence>
<dbReference type="RefSeq" id="WP_186562693.1">
    <property type="nucleotide sequence ID" value="NZ_JACNMF010000004.1"/>
</dbReference>
<name>A0A923KMJ2_9FLAO</name>
<proteinExistence type="predicted"/>
<gene>
    <name evidence="2" type="ORF">H7U19_11955</name>
</gene>
<evidence type="ECO:0000259" key="1">
    <source>
        <dbReference type="PROSITE" id="PS51186"/>
    </source>
</evidence>
<dbReference type="PROSITE" id="PS51186">
    <property type="entry name" value="GNAT"/>
    <property type="match status" value="1"/>
</dbReference>
<reference evidence="2" key="1">
    <citation type="submission" date="2020-08" db="EMBL/GenBank/DDBJ databases">
        <title>Hyunsoonleella sp. strain SJ7 genome sequencing and assembly.</title>
        <authorList>
            <person name="Kim I."/>
        </authorList>
    </citation>
    <scope>NUCLEOTIDE SEQUENCE</scope>
    <source>
        <strain evidence="2">SJ7</strain>
    </source>
</reference>
<dbReference type="InterPro" id="IPR000182">
    <property type="entry name" value="GNAT_dom"/>
</dbReference>
<dbReference type="SUPFAM" id="SSF55729">
    <property type="entry name" value="Acyl-CoA N-acyltransferases (Nat)"/>
    <property type="match status" value="1"/>
</dbReference>
<evidence type="ECO:0000313" key="2">
    <source>
        <dbReference type="EMBL" id="MBC3759125.1"/>
    </source>
</evidence>
<dbReference type="GO" id="GO:0016747">
    <property type="term" value="F:acyltransferase activity, transferring groups other than amino-acyl groups"/>
    <property type="evidence" value="ECO:0007669"/>
    <property type="project" value="InterPro"/>
</dbReference>
<dbReference type="PANTHER" id="PTHR43610:SF1">
    <property type="entry name" value="N-ACETYLTRANSFERASE DOMAIN-CONTAINING PROTEIN"/>
    <property type="match status" value="1"/>
</dbReference>
<accession>A0A923KMJ2</accession>
<dbReference type="Proteomes" id="UP000656244">
    <property type="component" value="Unassembled WGS sequence"/>
</dbReference>
<protein>
    <submittedName>
        <fullName evidence="2">GNAT family N-acetyltransferase</fullName>
    </submittedName>
</protein>
<feature type="domain" description="N-acetyltransferase" evidence="1">
    <location>
        <begin position="10"/>
        <end position="176"/>
    </location>
</feature>
<keyword evidence="3" id="KW-1185">Reference proteome</keyword>